<reference evidence="2 3" key="1">
    <citation type="submission" date="2020-02" db="EMBL/GenBank/DDBJ databases">
        <title>Newly sequenced genome of strain CSTR1 showed variability in Candidatus Kuenenia stuttgartiensis genomes.</title>
        <authorList>
            <person name="Ding C."/>
            <person name="Adrian L."/>
        </authorList>
    </citation>
    <scope>NUCLEOTIDE SEQUENCE [LARGE SCALE GENOMIC DNA]</scope>
    <source>
        <strain evidence="2 3">CSTR1</strain>
    </source>
</reference>
<name>A0A6G7GT49_KUEST</name>
<dbReference type="Proteomes" id="UP000501926">
    <property type="component" value="Chromosome"/>
</dbReference>
<feature type="transmembrane region" description="Helical" evidence="1">
    <location>
        <begin position="28"/>
        <end position="47"/>
    </location>
</feature>
<proteinExistence type="predicted"/>
<keyword evidence="1" id="KW-0472">Membrane</keyword>
<keyword evidence="1" id="KW-0812">Transmembrane</keyword>
<evidence type="ECO:0000256" key="1">
    <source>
        <dbReference type="SAM" id="Phobius"/>
    </source>
</evidence>
<accession>A0A6G7GT49</accession>
<sequence>MRPEQRWKYFEHKIVSIPYRCNETAPKTYGGMGSFLFQFLIGAMRLFTLTKKKISVFCFNSL</sequence>
<gene>
    <name evidence="2" type="ORF">KsCSTR_33670</name>
</gene>
<evidence type="ECO:0000313" key="2">
    <source>
        <dbReference type="EMBL" id="QII12746.1"/>
    </source>
</evidence>
<protein>
    <submittedName>
        <fullName evidence="2">Uncharacterized protein</fullName>
    </submittedName>
</protein>
<evidence type="ECO:0000313" key="3">
    <source>
        <dbReference type="Proteomes" id="UP000501926"/>
    </source>
</evidence>
<organism evidence="2 3">
    <name type="scientific">Kuenenia stuttgartiensis</name>
    <dbReference type="NCBI Taxonomy" id="174633"/>
    <lineage>
        <taxon>Bacteria</taxon>
        <taxon>Pseudomonadati</taxon>
        <taxon>Planctomycetota</taxon>
        <taxon>Candidatus Brocadiia</taxon>
        <taxon>Candidatus Brocadiales</taxon>
        <taxon>Candidatus Brocadiaceae</taxon>
        <taxon>Candidatus Kuenenia</taxon>
    </lineage>
</organism>
<dbReference type="AlphaFoldDB" id="A0A6G7GT49"/>
<keyword evidence="1" id="KW-1133">Transmembrane helix</keyword>
<dbReference type="EMBL" id="CP049055">
    <property type="protein sequence ID" value="QII12746.1"/>
    <property type="molecule type" value="Genomic_DNA"/>
</dbReference>